<keyword evidence="10" id="KW-0906">Nuclear pore complex</keyword>
<accession>T1GIW6</accession>
<evidence type="ECO:0000313" key="14">
    <source>
        <dbReference type="EnsemblMetazoa" id="MESCA003402-PA"/>
    </source>
</evidence>
<dbReference type="EMBL" id="CAQQ02043791">
    <property type="status" value="NOT_ANNOTATED_CDS"/>
    <property type="molecule type" value="Genomic_DNA"/>
</dbReference>
<dbReference type="EMBL" id="CAQQ02043793">
    <property type="status" value="NOT_ANNOTATED_CDS"/>
    <property type="molecule type" value="Genomic_DNA"/>
</dbReference>
<dbReference type="Pfam" id="PF09531">
    <property type="entry name" value="Ndc1_Nup"/>
    <property type="match status" value="1"/>
</dbReference>
<dbReference type="HOGENOM" id="CLU_669556_0_0_1"/>
<evidence type="ECO:0000313" key="15">
    <source>
        <dbReference type="Proteomes" id="UP000015102"/>
    </source>
</evidence>
<evidence type="ECO:0000256" key="6">
    <source>
        <dbReference type="ARBA" id="ARBA00022816"/>
    </source>
</evidence>
<reference evidence="15" key="1">
    <citation type="submission" date="2013-02" db="EMBL/GenBank/DDBJ databases">
        <authorList>
            <person name="Hughes D."/>
        </authorList>
    </citation>
    <scope>NUCLEOTIDE SEQUENCE</scope>
    <source>
        <strain>Durham</strain>
        <strain evidence="15">NC isolate 2 -- Noor lab</strain>
    </source>
</reference>
<dbReference type="GO" id="GO:0006999">
    <property type="term" value="P:nuclear pore organization"/>
    <property type="evidence" value="ECO:0007669"/>
    <property type="project" value="TreeGrafter"/>
</dbReference>
<keyword evidence="5 13" id="KW-0812">Transmembrane</keyword>
<dbReference type="PANTHER" id="PTHR13269:SF6">
    <property type="entry name" value="NUCLEOPORIN NDC1"/>
    <property type="match status" value="1"/>
</dbReference>
<reference evidence="14" key="2">
    <citation type="submission" date="2015-06" db="UniProtKB">
        <authorList>
            <consortium name="EnsemblMetazoa"/>
        </authorList>
    </citation>
    <scope>IDENTIFICATION</scope>
</reference>
<evidence type="ECO:0000256" key="5">
    <source>
        <dbReference type="ARBA" id="ARBA00022692"/>
    </source>
</evidence>
<protein>
    <submittedName>
        <fullName evidence="14">Uncharacterized protein</fullName>
    </submittedName>
</protein>
<proteinExistence type="inferred from homology"/>
<keyword evidence="6" id="KW-0509">mRNA transport</keyword>
<evidence type="ECO:0000256" key="12">
    <source>
        <dbReference type="ARBA" id="ARBA00023242"/>
    </source>
</evidence>
<feature type="transmembrane region" description="Helical" evidence="13">
    <location>
        <begin position="109"/>
        <end position="130"/>
    </location>
</feature>
<keyword evidence="11 13" id="KW-0472">Membrane</keyword>
<dbReference type="GO" id="GO:0030674">
    <property type="term" value="F:protein-macromolecule adaptor activity"/>
    <property type="evidence" value="ECO:0007669"/>
    <property type="project" value="TreeGrafter"/>
</dbReference>
<sequence length="411" mass="46388">MLVAKNIFISILGGKVQLVGSSPNSFQTDEGTLFSVISGIDPDTIKSNIFLFEDSTCINSRFTFIAINGIYAGTYFFVRTFLLKDVEIELPVIQEKRYIKIRSKLYSSLYNSLFKSLMPTFFYILFYWSFGGVFNRRIALVFGSQIDGELDSLIEIVSNIRLILYVWILSSQILTNMNLINSFFTMLLTEEIQFPIEKSIQLSDGATLVEVIGLDNLPIAKKLASRDLFNLSNESFSGRRQQVFSLSSPGNHPHTWNNLSAQCLVIINSYVDELKNSLTKISNLKNPIPGVRLCADSATLNAQKLLIRQYNQSCSIRRMMIDEPVSSQPQSTQQENILETIKKFIEQSVKNTMYAIPGLLYMFGEPDGAKTKYLINNSQEIVLVTQGLAGICDLPSLKINMELSKLNLEKF</sequence>
<comment type="subcellular location">
    <subcellularLocation>
        <location evidence="1">Nucleus membrane</location>
        <topology evidence="1">Multi-pass membrane protein</topology>
    </subcellularLocation>
    <subcellularLocation>
        <location evidence="2">Nucleus</location>
        <location evidence="2">Nuclear pore complex</location>
    </subcellularLocation>
</comment>
<organism evidence="14 15">
    <name type="scientific">Megaselia scalaris</name>
    <name type="common">Humpbacked fly</name>
    <name type="synonym">Phora scalaris</name>
    <dbReference type="NCBI Taxonomy" id="36166"/>
    <lineage>
        <taxon>Eukaryota</taxon>
        <taxon>Metazoa</taxon>
        <taxon>Ecdysozoa</taxon>
        <taxon>Arthropoda</taxon>
        <taxon>Hexapoda</taxon>
        <taxon>Insecta</taxon>
        <taxon>Pterygota</taxon>
        <taxon>Neoptera</taxon>
        <taxon>Endopterygota</taxon>
        <taxon>Diptera</taxon>
        <taxon>Brachycera</taxon>
        <taxon>Muscomorpha</taxon>
        <taxon>Platypezoidea</taxon>
        <taxon>Phoridae</taxon>
        <taxon>Megaseliini</taxon>
        <taxon>Megaselia</taxon>
    </lineage>
</organism>
<keyword evidence="12" id="KW-0539">Nucleus</keyword>
<evidence type="ECO:0000256" key="4">
    <source>
        <dbReference type="ARBA" id="ARBA00022448"/>
    </source>
</evidence>
<evidence type="ECO:0000256" key="3">
    <source>
        <dbReference type="ARBA" id="ARBA00005760"/>
    </source>
</evidence>
<evidence type="ECO:0000256" key="10">
    <source>
        <dbReference type="ARBA" id="ARBA00023132"/>
    </source>
</evidence>
<dbReference type="InterPro" id="IPR019049">
    <property type="entry name" value="Nucleoporin_prot_Ndc1/Nup"/>
</dbReference>
<dbReference type="GO" id="GO:0015031">
    <property type="term" value="P:protein transport"/>
    <property type="evidence" value="ECO:0007669"/>
    <property type="project" value="UniProtKB-KW"/>
</dbReference>
<dbReference type="STRING" id="36166.T1GIW6"/>
<keyword evidence="4" id="KW-0813">Transport</keyword>
<dbReference type="Proteomes" id="UP000015102">
    <property type="component" value="Unassembled WGS sequence"/>
</dbReference>
<keyword evidence="9" id="KW-0811">Translocation</keyword>
<evidence type="ECO:0000256" key="1">
    <source>
        <dbReference type="ARBA" id="ARBA00004232"/>
    </source>
</evidence>
<name>T1GIW6_MEGSC</name>
<evidence type="ECO:0000256" key="13">
    <source>
        <dbReference type="SAM" id="Phobius"/>
    </source>
</evidence>
<dbReference type="EnsemblMetazoa" id="MESCA003402-RA">
    <property type="protein sequence ID" value="MESCA003402-PA"/>
    <property type="gene ID" value="MESCA003402"/>
</dbReference>
<dbReference type="AlphaFoldDB" id="T1GIW6"/>
<dbReference type="EMBL" id="CAQQ02043792">
    <property type="status" value="NOT_ANNOTATED_CDS"/>
    <property type="molecule type" value="Genomic_DNA"/>
</dbReference>
<evidence type="ECO:0000256" key="11">
    <source>
        <dbReference type="ARBA" id="ARBA00023136"/>
    </source>
</evidence>
<dbReference type="GO" id="GO:0031965">
    <property type="term" value="C:nuclear membrane"/>
    <property type="evidence" value="ECO:0007669"/>
    <property type="project" value="UniProtKB-SubCell"/>
</dbReference>
<keyword evidence="15" id="KW-1185">Reference proteome</keyword>
<dbReference type="GO" id="GO:0070762">
    <property type="term" value="C:nuclear pore transmembrane ring"/>
    <property type="evidence" value="ECO:0007669"/>
    <property type="project" value="TreeGrafter"/>
</dbReference>
<evidence type="ECO:0000256" key="8">
    <source>
        <dbReference type="ARBA" id="ARBA00022989"/>
    </source>
</evidence>
<keyword evidence="7" id="KW-0653">Protein transport</keyword>
<comment type="similarity">
    <text evidence="3">Belongs to the NDC1 family.</text>
</comment>
<dbReference type="OMA" id="FEDSTCI"/>
<dbReference type="PANTHER" id="PTHR13269">
    <property type="entry name" value="NUCLEOPORIN NDC1"/>
    <property type="match status" value="1"/>
</dbReference>
<evidence type="ECO:0000256" key="2">
    <source>
        <dbReference type="ARBA" id="ARBA00004567"/>
    </source>
</evidence>
<evidence type="ECO:0000256" key="9">
    <source>
        <dbReference type="ARBA" id="ARBA00023010"/>
    </source>
</evidence>
<keyword evidence="8 13" id="KW-1133">Transmembrane helix</keyword>
<dbReference type="GO" id="GO:0051028">
    <property type="term" value="P:mRNA transport"/>
    <property type="evidence" value="ECO:0007669"/>
    <property type="project" value="UniProtKB-KW"/>
</dbReference>
<evidence type="ECO:0000256" key="7">
    <source>
        <dbReference type="ARBA" id="ARBA00022927"/>
    </source>
</evidence>